<dbReference type="SUPFAM" id="SSF53254">
    <property type="entry name" value="Phosphoglycerate mutase-like"/>
    <property type="match status" value="1"/>
</dbReference>
<keyword evidence="3" id="KW-1185">Reference proteome</keyword>
<dbReference type="PANTHER" id="PTHR48100">
    <property type="entry name" value="BROAD-SPECIFICITY PHOSPHATASE YOR283W-RELATED"/>
    <property type="match status" value="1"/>
</dbReference>
<dbReference type="SMART" id="SM00855">
    <property type="entry name" value="PGAM"/>
    <property type="match status" value="1"/>
</dbReference>
<dbReference type="Proteomes" id="UP000315677">
    <property type="component" value="Unassembled WGS sequence"/>
</dbReference>
<dbReference type="AlphaFoldDB" id="A0A543DXA3"/>
<dbReference type="Gene3D" id="3.40.50.1240">
    <property type="entry name" value="Phosphoglycerate mutase-like"/>
    <property type="match status" value="1"/>
</dbReference>
<organism evidence="2 3">
    <name type="scientific">Pseudonocardia kunmingensis</name>
    <dbReference type="NCBI Taxonomy" id="630975"/>
    <lineage>
        <taxon>Bacteria</taxon>
        <taxon>Bacillati</taxon>
        <taxon>Actinomycetota</taxon>
        <taxon>Actinomycetes</taxon>
        <taxon>Pseudonocardiales</taxon>
        <taxon>Pseudonocardiaceae</taxon>
        <taxon>Pseudonocardia</taxon>
    </lineage>
</organism>
<dbReference type="InterPro" id="IPR029033">
    <property type="entry name" value="His_PPase_superfam"/>
</dbReference>
<dbReference type="EMBL" id="VFPA01000001">
    <property type="protein sequence ID" value="TQM13946.1"/>
    <property type="molecule type" value="Genomic_DNA"/>
</dbReference>
<dbReference type="GO" id="GO:0005737">
    <property type="term" value="C:cytoplasm"/>
    <property type="evidence" value="ECO:0007669"/>
    <property type="project" value="TreeGrafter"/>
</dbReference>
<evidence type="ECO:0000313" key="2">
    <source>
        <dbReference type="EMBL" id="TQM13946.1"/>
    </source>
</evidence>
<protein>
    <submittedName>
        <fullName evidence="2">Putative phosphoglycerate mutase</fullName>
    </submittedName>
</protein>
<dbReference type="InterPro" id="IPR013078">
    <property type="entry name" value="His_Pase_superF_clade-1"/>
</dbReference>
<sequence length="222" mass="23248">MSATELTLVRHGRTVWHAENRYAGVSDVPLDDTGRAQAAALADWARHQGFDVLVCSPVSRARITAAPVAAALGLEPEVVPELRETDFGVAEGRTLAELRASHPEAAAAFVADPVAHPFPGAEPPAAAAARAVDALRAVAERHRGANVLVVAHNTLLRLALCAWLGIPLSRYRDVLPRLENAAATRLRVPADPGRPPALLALNVPTSPAVTADAPDPIAGRTA</sequence>
<dbReference type="Pfam" id="PF00300">
    <property type="entry name" value="His_Phos_1"/>
    <property type="match status" value="1"/>
</dbReference>
<dbReference type="CDD" id="cd07067">
    <property type="entry name" value="HP_PGM_like"/>
    <property type="match status" value="1"/>
</dbReference>
<dbReference type="InterPro" id="IPR050275">
    <property type="entry name" value="PGM_Phosphatase"/>
</dbReference>
<dbReference type="PANTHER" id="PTHR48100:SF1">
    <property type="entry name" value="HISTIDINE PHOSPHATASE FAMILY PROTEIN-RELATED"/>
    <property type="match status" value="1"/>
</dbReference>
<evidence type="ECO:0000256" key="1">
    <source>
        <dbReference type="PIRSR" id="PIRSR613078-2"/>
    </source>
</evidence>
<dbReference type="RefSeq" id="WP_142048010.1">
    <property type="nucleotide sequence ID" value="NZ_VFPA01000001.1"/>
</dbReference>
<accession>A0A543DXA3</accession>
<reference evidence="2 3" key="1">
    <citation type="submission" date="2019-06" db="EMBL/GenBank/DDBJ databases">
        <title>Sequencing the genomes of 1000 actinobacteria strains.</title>
        <authorList>
            <person name="Klenk H.-P."/>
        </authorList>
    </citation>
    <scope>NUCLEOTIDE SEQUENCE [LARGE SCALE GENOMIC DNA]</scope>
    <source>
        <strain evidence="2 3">DSM 45301</strain>
    </source>
</reference>
<evidence type="ECO:0000313" key="3">
    <source>
        <dbReference type="Proteomes" id="UP000315677"/>
    </source>
</evidence>
<comment type="caution">
    <text evidence="2">The sequence shown here is derived from an EMBL/GenBank/DDBJ whole genome shotgun (WGS) entry which is preliminary data.</text>
</comment>
<gene>
    <name evidence="2" type="ORF">FB558_0702</name>
</gene>
<proteinExistence type="predicted"/>
<name>A0A543DXA3_9PSEU</name>
<dbReference type="GO" id="GO:0016791">
    <property type="term" value="F:phosphatase activity"/>
    <property type="evidence" value="ECO:0007669"/>
    <property type="project" value="TreeGrafter"/>
</dbReference>
<feature type="binding site" evidence="1">
    <location>
        <position position="60"/>
    </location>
    <ligand>
        <name>substrate</name>
    </ligand>
</feature>
<dbReference type="OrthoDB" id="9793115at2"/>